<protein>
    <submittedName>
        <fullName evidence="1">Uncharacterized protein</fullName>
    </submittedName>
</protein>
<name>A0A445MX99_9BACT</name>
<gene>
    <name evidence="1" type="ORF">PITCH_A2030197</name>
</gene>
<dbReference type="EMBL" id="OJIN01000117">
    <property type="protein sequence ID" value="SPD74053.1"/>
    <property type="molecule type" value="Genomic_DNA"/>
</dbReference>
<sequence length="23" mass="2657">MLSVLAIQNKVFQKYYLAGQVEN</sequence>
<reference evidence="1" key="1">
    <citation type="submission" date="2018-01" db="EMBL/GenBank/DDBJ databases">
        <authorList>
            <person name="Regsiter A."/>
            <person name="William W."/>
        </authorList>
    </citation>
    <scope>NUCLEOTIDE SEQUENCE</scope>
    <source>
        <strain evidence="1">TRIP AH-1</strain>
    </source>
</reference>
<evidence type="ECO:0000313" key="1">
    <source>
        <dbReference type="EMBL" id="SPD74053.1"/>
    </source>
</evidence>
<dbReference type="AlphaFoldDB" id="A0A445MX99"/>
<accession>A0A445MX99</accession>
<proteinExistence type="predicted"/>
<organism evidence="1">
    <name type="scientific">uncultured Desulfobacterium sp</name>
    <dbReference type="NCBI Taxonomy" id="201089"/>
    <lineage>
        <taxon>Bacteria</taxon>
        <taxon>Pseudomonadati</taxon>
        <taxon>Thermodesulfobacteriota</taxon>
        <taxon>Desulfobacteria</taxon>
        <taxon>Desulfobacterales</taxon>
        <taxon>Desulfobacteriaceae</taxon>
        <taxon>Desulfobacterium</taxon>
        <taxon>environmental samples</taxon>
    </lineage>
</organism>